<name>L1J4D7_GUITC</name>
<keyword evidence="5" id="KW-1185">Reference proteome</keyword>
<feature type="compositionally biased region" description="Basic and acidic residues" evidence="2">
    <location>
        <begin position="97"/>
        <end position="113"/>
    </location>
</feature>
<feature type="compositionally biased region" description="Basic and acidic residues" evidence="2">
    <location>
        <begin position="249"/>
        <end position="258"/>
    </location>
</feature>
<proteinExistence type="predicted"/>
<dbReference type="KEGG" id="gtt:GUITHDRAFT_140447"/>
<dbReference type="HOGENOM" id="CLU_649653_0_0_1"/>
<dbReference type="EnsemblProtists" id="EKX43388">
    <property type="protein sequence ID" value="EKX43388"/>
    <property type="gene ID" value="GUITHDRAFT_140447"/>
</dbReference>
<dbReference type="PaxDb" id="55529-EKX43388"/>
<evidence type="ECO:0000313" key="4">
    <source>
        <dbReference type="EnsemblProtists" id="EKX43388"/>
    </source>
</evidence>
<feature type="coiled-coil region" evidence="1">
    <location>
        <begin position="27"/>
        <end position="54"/>
    </location>
</feature>
<dbReference type="EMBL" id="JH993010">
    <property type="protein sequence ID" value="EKX43388.1"/>
    <property type="molecule type" value="Genomic_DNA"/>
</dbReference>
<protein>
    <submittedName>
        <fullName evidence="3 4">Uncharacterized protein</fullName>
    </submittedName>
</protein>
<reference evidence="4" key="3">
    <citation type="submission" date="2015-06" db="UniProtKB">
        <authorList>
            <consortium name="EnsemblProtists"/>
        </authorList>
    </citation>
    <scope>IDENTIFICATION</scope>
</reference>
<evidence type="ECO:0000256" key="1">
    <source>
        <dbReference type="SAM" id="Coils"/>
    </source>
</evidence>
<dbReference type="RefSeq" id="XP_005830368.1">
    <property type="nucleotide sequence ID" value="XM_005830311.1"/>
</dbReference>
<dbReference type="AlphaFoldDB" id="L1J4D7"/>
<feature type="region of interest" description="Disordered" evidence="2">
    <location>
        <begin position="145"/>
        <end position="259"/>
    </location>
</feature>
<feature type="compositionally biased region" description="Acidic residues" evidence="2">
    <location>
        <begin position="70"/>
        <end position="79"/>
    </location>
</feature>
<evidence type="ECO:0000313" key="5">
    <source>
        <dbReference type="Proteomes" id="UP000011087"/>
    </source>
</evidence>
<feature type="region of interest" description="Disordered" evidence="2">
    <location>
        <begin position="70"/>
        <end position="113"/>
    </location>
</feature>
<gene>
    <name evidence="3" type="ORF">GUITHDRAFT_140447</name>
</gene>
<accession>L1J4D7</accession>
<evidence type="ECO:0000256" key="2">
    <source>
        <dbReference type="SAM" id="MobiDB-lite"/>
    </source>
</evidence>
<reference evidence="5" key="2">
    <citation type="submission" date="2012-11" db="EMBL/GenBank/DDBJ databases">
        <authorList>
            <person name="Kuo A."/>
            <person name="Curtis B.A."/>
            <person name="Tanifuji G."/>
            <person name="Burki F."/>
            <person name="Gruber A."/>
            <person name="Irimia M."/>
            <person name="Maruyama S."/>
            <person name="Arias M.C."/>
            <person name="Ball S.G."/>
            <person name="Gile G.H."/>
            <person name="Hirakawa Y."/>
            <person name="Hopkins J.F."/>
            <person name="Rensing S.A."/>
            <person name="Schmutz J."/>
            <person name="Symeonidi A."/>
            <person name="Elias M."/>
            <person name="Eveleigh R.J."/>
            <person name="Herman E.K."/>
            <person name="Klute M.J."/>
            <person name="Nakayama T."/>
            <person name="Obornik M."/>
            <person name="Reyes-Prieto A."/>
            <person name="Armbrust E.V."/>
            <person name="Aves S.J."/>
            <person name="Beiko R.G."/>
            <person name="Coutinho P."/>
            <person name="Dacks J.B."/>
            <person name="Durnford D.G."/>
            <person name="Fast N.M."/>
            <person name="Green B.R."/>
            <person name="Grisdale C."/>
            <person name="Hempe F."/>
            <person name="Henrissat B."/>
            <person name="Hoppner M.P."/>
            <person name="Ishida K.-I."/>
            <person name="Kim E."/>
            <person name="Koreny L."/>
            <person name="Kroth P.G."/>
            <person name="Liu Y."/>
            <person name="Malik S.-B."/>
            <person name="Maier U.G."/>
            <person name="McRose D."/>
            <person name="Mock T."/>
            <person name="Neilson J.A."/>
            <person name="Onodera N.T."/>
            <person name="Poole A.M."/>
            <person name="Pritham E.J."/>
            <person name="Richards T.A."/>
            <person name="Rocap G."/>
            <person name="Roy S.W."/>
            <person name="Sarai C."/>
            <person name="Schaack S."/>
            <person name="Shirato S."/>
            <person name="Slamovits C.H."/>
            <person name="Spencer D.F."/>
            <person name="Suzuki S."/>
            <person name="Worden A.Z."/>
            <person name="Zauner S."/>
            <person name="Barry K."/>
            <person name="Bell C."/>
            <person name="Bharti A.K."/>
            <person name="Crow J.A."/>
            <person name="Grimwood J."/>
            <person name="Kramer R."/>
            <person name="Lindquist E."/>
            <person name="Lucas S."/>
            <person name="Salamov A."/>
            <person name="McFadden G.I."/>
            <person name="Lane C.E."/>
            <person name="Keeling P.J."/>
            <person name="Gray M.W."/>
            <person name="Grigoriev I.V."/>
            <person name="Archibald J.M."/>
        </authorList>
    </citation>
    <scope>NUCLEOTIDE SEQUENCE</scope>
    <source>
        <strain evidence="5">CCMP2712</strain>
    </source>
</reference>
<dbReference type="GeneID" id="17300086"/>
<organism evidence="3">
    <name type="scientific">Guillardia theta (strain CCMP2712)</name>
    <name type="common">Cryptophyte</name>
    <dbReference type="NCBI Taxonomy" id="905079"/>
    <lineage>
        <taxon>Eukaryota</taxon>
        <taxon>Cryptophyceae</taxon>
        <taxon>Pyrenomonadales</taxon>
        <taxon>Geminigeraceae</taxon>
        <taxon>Guillardia</taxon>
    </lineage>
</organism>
<dbReference type="Proteomes" id="UP000011087">
    <property type="component" value="Unassembled WGS sequence"/>
</dbReference>
<feature type="compositionally biased region" description="Basic and acidic residues" evidence="2">
    <location>
        <begin position="185"/>
        <end position="194"/>
    </location>
</feature>
<keyword evidence="1" id="KW-0175">Coiled coil</keyword>
<reference evidence="3 5" key="1">
    <citation type="journal article" date="2012" name="Nature">
        <title>Algal genomes reveal evolutionary mosaicism and the fate of nucleomorphs.</title>
        <authorList>
            <consortium name="DOE Joint Genome Institute"/>
            <person name="Curtis B.A."/>
            <person name="Tanifuji G."/>
            <person name="Burki F."/>
            <person name="Gruber A."/>
            <person name="Irimia M."/>
            <person name="Maruyama S."/>
            <person name="Arias M.C."/>
            <person name="Ball S.G."/>
            <person name="Gile G.H."/>
            <person name="Hirakawa Y."/>
            <person name="Hopkins J.F."/>
            <person name="Kuo A."/>
            <person name="Rensing S.A."/>
            <person name="Schmutz J."/>
            <person name="Symeonidi A."/>
            <person name="Elias M."/>
            <person name="Eveleigh R.J."/>
            <person name="Herman E.K."/>
            <person name="Klute M.J."/>
            <person name="Nakayama T."/>
            <person name="Obornik M."/>
            <person name="Reyes-Prieto A."/>
            <person name="Armbrust E.V."/>
            <person name="Aves S.J."/>
            <person name="Beiko R.G."/>
            <person name="Coutinho P."/>
            <person name="Dacks J.B."/>
            <person name="Durnford D.G."/>
            <person name="Fast N.M."/>
            <person name="Green B.R."/>
            <person name="Grisdale C.J."/>
            <person name="Hempel F."/>
            <person name="Henrissat B."/>
            <person name="Hoppner M.P."/>
            <person name="Ishida K."/>
            <person name="Kim E."/>
            <person name="Koreny L."/>
            <person name="Kroth P.G."/>
            <person name="Liu Y."/>
            <person name="Malik S.B."/>
            <person name="Maier U.G."/>
            <person name="McRose D."/>
            <person name="Mock T."/>
            <person name="Neilson J.A."/>
            <person name="Onodera N.T."/>
            <person name="Poole A.M."/>
            <person name="Pritham E.J."/>
            <person name="Richards T.A."/>
            <person name="Rocap G."/>
            <person name="Roy S.W."/>
            <person name="Sarai C."/>
            <person name="Schaack S."/>
            <person name="Shirato S."/>
            <person name="Slamovits C.H."/>
            <person name="Spencer D.F."/>
            <person name="Suzuki S."/>
            <person name="Worden A.Z."/>
            <person name="Zauner S."/>
            <person name="Barry K."/>
            <person name="Bell C."/>
            <person name="Bharti A.K."/>
            <person name="Crow J.A."/>
            <person name="Grimwood J."/>
            <person name="Kramer R."/>
            <person name="Lindquist E."/>
            <person name="Lucas S."/>
            <person name="Salamov A."/>
            <person name="McFadden G.I."/>
            <person name="Lane C.E."/>
            <person name="Keeling P.J."/>
            <person name="Gray M.W."/>
            <person name="Grigoriev I.V."/>
            <person name="Archibald J.M."/>
        </authorList>
    </citation>
    <scope>NUCLEOTIDE SEQUENCE</scope>
    <source>
        <strain evidence="3 5">CCMP2712</strain>
    </source>
</reference>
<feature type="region of interest" description="Disordered" evidence="2">
    <location>
        <begin position="336"/>
        <end position="355"/>
    </location>
</feature>
<feature type="compositionally biased region" description="Basic and acidic residues" evidence="2">
    <location>
        <begin position="149"/>
        <end position="163"/>
    </location>
</feature>
<evidence type="ECO:0000313" key="3">
    <source>
        <dbReference type="EMBL" id="EKX43388.1"/>
    </source>
</evidence>
<sequence>MLQGELQSVAFFTRMAKGSETLSMASEVDHFQRILDLEQELRELEDEREKEVSSLYGGPSVNHFSSFVQELEDTESDEEGGVKYFARKQATRQPTSSDEKASRSHAEQPKNVKFEMETFAWDRQHSSVSSYERYLEMRRKAEASALIRSRREAAVVEEEERRKPVQRWSRRREVTSTAGLQGTDEVIRGRNRESEDADCDDASRLSNGAEGSLSSRSREEDEEEERIRGVVGANDLVNDVGRYGKRRPARSEEGEAPKVETAAMRANGRDWNVKMSLQGLKGRADTVKRNACSLVELIPMEQSRRAPAGRGSSAACLLEDDDMDAPAIWNMRKEAKVPRPTDWQGERGQDKDKERLSHGVRVKIFGLKKNLDFNGCTGVVKAFDEESSCYQVLVEKDHSLGWIGRDHLKLEGEEEEKQLPSSS</sequence>